<dbReference type="AlphaFoldDB" id="A0A7J9FET7"/>
<evidence type="ECO:0000256" key="1">
    <source>
        <dbReference type="SAM" id="Phobius"/>
    </source>
</evidence>
<sequence>MTLLAFRKVETQKEFLIGNYKPIFCGVPLDYSKPMYALLRKKANIKRAKMGYPLLFVCMVALISVYIGYLLAPLTKSKASMSDLYQQMQ</sequence>
<gene>
    <name evidence="2" type="ORF">Gotri_001474</name>
</gene>
<keyword evidence="1" id="KW-0472">Membrane</keyword>
<comment type="caution">
    <text evidence="2">The sequence shown here is derived from an EMBL/GenBank/DDBJ whole genome shotgun (WGS) entry which is preliminary data.</text>
</comment>
<keyword evidence="1" id="KW-1133">Transmembrane helix</keyword>
<dbReference type="Proteomes" id="UP000593568">
    <property type="component" value="Unassembled WGS sequence"/>
</dbReference>
<reference evidence="2 3" key="1">
    <citation type="journal article" date="2019" name="Genome Biol. Evol.">
        <title>Insights into the evolution of the New World diploid cottons (Gossypium, subgenus Houzingenia) based on genome sequencing.</title>
        <authorList>
            <person name="Grover C.E."/>
            <person name="Arick M.A. 2nd"/>
            <person name="Thrash A."/>
            <person name="Conover J.L."/>
            <person name="Sanders W.S."/>
            <person name="Peterson D.G."/>
            <person name="Frelichowski J.E."/>
            <person name="Scheffler J.A."/>
            <person name="Scheffler B.E."/>
            <person name="Wendel J.F."/>
        </authorList>
    </citation>
    <scope>NUCLEOTIDE SEQUENCE [LARGE SCALE GENOMIC DNA]</scope>
    <source>
        <strain evidence="2">8</strain>
        <tissue evidence="2">Leaf</tissue>
    </source>
</reference>
<proteinExistence type="predicted"/>
<accession>A0A7J9FET7</accession>
<keyword evidence="1" id="KW-0812">Transmembrane</keyword>
<keyword evidence="3" id="KW-1185">Reference proteome</keyword>
<protein>
    <submittedName>
        <fullName evidence="2">Uncharacterized protein</fullName>
    </submittedName>
</protein>
<organism evidence="2 3">
    <name type="scientific">Gossypium trilobum</name>
    <dbReference type="NCBI Taxonomy" id="34281"/>
    <lineage>
        <taxon>Eukaryota</taxon>
        <taxon>Viridiplantae</taxon>
        <taxon>Streptophyta</taxon>
        <taxon>Embryophyta</taxon>
        <taxon>Tracheophyta</taxon>
        <taxon>Spermatophyta</taxon>
        <taxon>Magnoliopsida</taxon>
        <taxon>eudicotyledons</taxon>
        <taxon>Gunneridae</taxon>
        <taxon>Pentapetalae</taxon>
        <taxon>rosids</taxon>
        <taxon>malvids</taxon>
        <taxon>Malvales</taxon>
        <taxon>Malvaceae</taxon>
        <taxon>Malvoideae</taxon>
        <taxon>Gossypium</taxon>
    </lineage>
</organism>
<evidence type="ECO:0000313" key="3">
    <source>
        <dbReference type="Proteomes" id="UP000593568"/>
    </source>
</evidence>
<dbReference type="EMBL" id="JABEZW010000013">
    <property type="protein sequence ID" value="MBA0783822.1"/>
    <property type="molecule type" value="Genomic_DNA"/>
</dbReference>
<name>A0A7J9FET7_9ROSI</name>
<feature type="transmembrane region" description="Helical" evidence="1">
    <location>
        <begin position="50"/>
        <end position="72"/>
    </location>
</feature>
<evidence type="ECO:0000313" key="2">
    <source>
        <dbReference type="EMBL" id="MBA0783822.1"/>
    </source>
</evidence>